<evidence type="ECO:0000313" key="2">
    <source>
        <dbReference type="Proteomes" id="UP000829196"/>
    </source>
</evidence>
<protein>
    <submittedName>
        <fullName evidence="1">Uncharacterized protein</fullName>
    </submittedName>
</protein>
<keyword evidence="2" id="KW-1185">Reference proteome</keyword>
<gene>
    <name evidence="1" type="ORF">KFK09_001825</name>
</gene>
<dbReference type="OrthoDB" id="691901at2759"/>
<dbReference type="EMBL" id="JAGYWB010000002">
    <property type="protein sequence ID" value="KAI0529278.1"/>
    <property type="molecule type" value="Genomic_DNA"/>
</dbReference>
<name>A0A8T3C8J4_DENNO</name>
<evidence type="ECO:0000313" key="1">
    <source>
        <dbReference type="EMBL" id="KAI0529278.1"/>
    </source>
</evidence>
<comment type="caution">
    <text evidence="1">The sequence shown here is derived from an EMBL/GenBank/DDBJ whole genome shotgun (WGS) entry which is preliminary data.</text>
</comment>
<reference evidence="1" key="1">
    <citation type="journal article" date="2022" name="Front. Genet.">
        <title>Chromosome-Scale Assembly of the Dendrobium nobile Genome Provides Insights Into the Molecular Mechanism of the Biosynthesis of the Medicinal Active Ingredient of Dendrobium.</title>
        <authorList>
            <person name="Xu Q."/>
            <person name="Niu S.-C."/>
            <person name="Li K.-L."/>
            <person name="Zheng P.-J."/>
            <person name="Zhang X.-J."/>
            <person name="Jia Y."/>
            <person name="Liu Y."/>
            <person name="Niu Y.-X."/>
            <person name="Yu L.-H."/>
            <person name="Chen D.-F."/>
            <person name="Zhang G.-Q."/>
        </authorList>
    </citation>
    <scope>NUCLEOTIDE SEQUENCE</scope>
    <source>
        <tissue evidence="1">Leaf</tissue>
    </source>
</reference>
<proteinExistence type="predicted"/>
<accession>A0A8T3C8J4</accession>
<dbReference type="PANTHER" id="PTHR33116">
    <property type="entry name" value="REVERSE TRANSCRIPTASE ZINC-BINDING DOMAIN-CONTAINING PROTEIN-RELATED-RELATED"/>
    <property type="match status" value="1"/>
</dbReference>
<organism evidence="1 2">
    <name type="scientific">Dendrobium nobile</name>
    <name type="common">Orchid</name>
    <dbReference type="NCBI Taxonomy" id="94219"/>
    <lineage>
        <taxon>Eukaryota</taxon>
        <taxon>Viridiplantae</taxon>
        <taxon>Streptophyta</taxon>
        <taxon>Embryophyta</taxon>
        <taxon>Tracheophyta</taxon>
        <taxon>Spermatophyta</taxon>
        <taxon>Magnoliopsida</taxon>
        <taxon>Liliopsida</taxon>
        <taxon>Asparagales</taxon>
        <taxon>Orchidaceae</taxon>
        <taxon>Epidendroideae</taxon>
        <taxon>Malaxideae</taxon>
        <taxon>Dendrobiinae</taxon>
        <taxon>Dendrobium</taxon>
    </lineage>
</organism>
<sequence length="92" mass="10583">MNLKEIKEFSYLGIKMALRRLGKADFHFLLEKVQSMLNIWGGKFISLAGRLTLVKSVLLSFPTFHSSLSLVPKSILYDIDKQCINFIWSKCD</sequence>
<dbReference type="AlphaFoldDB" id="A0A8T3C8J4"/>
<dbReference type="PANTHER" id="PTHR33116:SF84">
    <property type="entry name" value="RNA-DIRECTED DNA POLYMERASE"/>
    <property type="match status" value="1"/>
</dbReference>
<dbReference type="SMR" id="A0A8T3C8J4"/>
<dbReference type="Proteomes" id="UP000829196">
    <property type="component" value="Unassembled WGS sequence"/>
</dbReference>